<evidence type="ECO:0000256" key="8">
    <source>
        <dbReference type="ARBA" id="ARBA00022723"/>
    </source>
</evidence>
<evidence type="ECO:0000256" key="9">
    <source>
        <dbReference type="ARBA" id="ARBA00022753"/>
    </source>
</evidence>
<dbReference type="FunFam" id="1.10.418.10:FF:000055">
    <property type="entry name" value="MICAL-like protein 2"/>
    <property type="match status" value="1"/>
</dbReference>
<feature type="domain" description="Calponin-homology (CH)" evidence="19">
    <location>
        <begin position="1"/>
        <end position="107"/>
    </location>
</feature>
<sequence length="841" mass="93498">MAAIQNLQLWCRQQCEGYRDVSITNMTTSFRDGLAFCAILHRHRPDLINFDSLRKENVYENNKLAFRVAEEELGIPALLDAEDMVALKVPDRLSILTYVSQYYNYFHGRSPIGGMAGIKRPSSEPPEQHPGKKTASEPPKPAPPKLPPAHPPARAKPKESSPVTTVRNKRVLAESGNVPSSSCGVCGKHVHLVQRYLVDGKLYHRNCFRCRQCWNLLLPGSYKAGPEPGTFICMSHQQADNIQISGLHSAGNKPDSTPAPAAARAFQKAAEPKKPEQVLKKPSQEGLANSTKPSVSSSGSSGFKSANTPWSTSAVNKSDDCKGASLGNKTDPREGTPSKPPWTSSTTKTQQARENFFRSLESSSNKTSDTQKQVQSPHGPDKTAPARTTAEVSRGNSEKDQARNHIIQALSGSNTSPNRPGGLSSTGSSAPSSGKFSPASSQSPAPKTQPSKTGYTAPKQEKITDPVPKSQAASKPVDSLHKPESKGIKDSPETQIWLVRFYWMFLFSFIYLAVFLSSGSTNVDEDKSESPAGWRSRLKPVASKDQDGSKKPTDNSQVGTGSPAHKETKPSPIVVPPAKQDSVLEILGNKGIFMRWGLKLLTQNLPVLLNPASSGGFTKKLLIPSSDLIWSCQNSKQDQEDPGGSAKKEEDGNRLKTSTAMCKLHPDYLPEEKIQEKVRDIEKQLDELELKGVDLEKQLRACEGDESEDALMVEWFKLIHEKQLLLRQESELMYKRKQQNLEEEQWNIEMDLRRLMSKAEELKTPREKEQEKELLESYLNIVNDRNNIVDCLDEDRLREKEEDQMLADMIQRLDGSLDNQEPERKKNKFRLSKIWKQKKSE</sequence>
<dbReference type="InterPro" id="IPR022735">
    <property type="entry name" value="bMERB_dom"/>
</dbReference>
<dbReference type="SUPFAM" id="SSF47576">
    <property type="entry name" value="Calponin-homology domain, CH-domain"/>
    <property type="match status" value="1"/>
</dbReference>
<feature type="compositionally biased region" description="Low complexity" evidence="18">
    <location>
        <begin position="254"/>
        <end position="269"/>
    </location>
</feature>
<evidence type="ECO:0000256" key="11">
    <source>
        <dbReference type="ARBA" id="ARBA00023038"/>
    </source>
</evidence>
<feature type="compositionally biased region" description="Basic residues" evidence="18">
    <location>
        <begin position="825"/>
        <end position="841"/>
    </location>
</feature>
<dbReference type="GO" id="GO:0046872">
    <property type="term" value="F:metal ion binding"/>
    <property type="evidence" value="ECO:0007669"/>
    <property type="project" value="UniProtKB-KW"/>
</dbReference>
<evidence type="ECO:0000256" key="2">
    <source>
        <dbReference type="ARBA" id="ARBA00004202"/>
    </source>
</evidence>
<dbReference type="Proteomes" id="UP000571324">
    <property type="component" value="Unassembled WGS sequence"/>
</dbReference>
<evidence type="ECO:0000256" key="16">
    <source>
        <dbReference type="PROSITE-ProRule" id="PRU00125"/>
    </source>
</evidence>
<dbReference type="GO" id="GO:0005886">
    <property type="term" value="C:plasma membrane"/>
    <property type="evidence" value="ECO:0007669"/>
    <property type="project" value="UniProtKB-SubCell"/>
</dbReference>
<proteinExistence type="predicted"/>
<accession>A0A7K6D3Q2</accession>
<evidence type="ECO:0000256" key="7">
    <source>
        <dbReference type="ARBA" id="ARBA00022553"/>
    </source>
</evidence>
<dbReference type="CDD" id="cd21253">
    <property type="entry name" value="CH_MICALL2"/>
    <property type="match status" value="1"/>
</dbReference>
<dbReference type="SMART" id="SM00033">
    <property type="entry name" value="CH"/>
    <property type="match status" value="1"/>
</dbReference>
<dbReference type="GO" id="GO:0005856">
    <property type="term" value="C:cytoskeleton"/>
    <property type="evidence" value="ECO:0007669"/>
    <property type="project" value="UniProtKB-SubCell"/>
</dbReference>
<feature type="compositionally biased region" description="Basic and acidic residues" evidence="18">
    <location>
        <begin position="478"/>
        <end position="489"/>
    </location>
</feature>
<dbReference type="PANTHER" id="PTHR23167">
    <property type="entry name" value="CALPONIN HOMOLOGY DOMAIN-CONTAINING PROTEIN DDB_G0272472-RELATED"/>
    <property type="match status" value="1"/>
</dbReference>
<feature type="compositionally biased region" description="Low complexity" evidence="18">
    <location>
        <begin position="290"/>
        <end position="305"/>
    </location>
</feature>
<dbReference type="PROSITE" id="PS51848">
    <property type="entry name" value="BMERB"/>
    <property type="match status" value="1"/>
</dbReference>
<feature type="coiled-coil region" evidence="17">
    <location>
        <begin position="671"/>
        <end position="705"/>
    </location>
</feature>
<dbReference type="PROSITE" id="PS50021">
    <property type="entry name" value="CH"/>
    <property type="match status" value="1"/>
</dbReference>
<dbReference type="InterPro" id="IPR036872">
    <property type="entry name" value="CH_dom_sf"/>
</dbReference>
<dbReference type="GO" id="GO:0042995">
    <property type="term" value="C:cell projection"/>
    <property type="evidence" value="ECO:0007669"/>
    <property type="project" value="UniProtKB-SubCell"/>
</dbReference>
<keyword evidence="6" id="KW-0963">Cytoplasm</keyword>
<keyword evidence="15" id="KW-0966">Cell projection</keyword>
<dbReference type="OrthoDB" id="10017054at2759"/>
<keyword evidence="8 16" id="KW-0479">Metal-binding</keyword>
<feature type="compositionally biased region" description="Polar residues" evidence="18">
    <location>
        <begin position="306"/>
        <end position="316"/>
    </location>
</feature>
<dbReference type="PROSITE" id="PS00478">
    <property type="entry name" value="LIM_DOMAIN_1"/>
    <property type="match status" value="1"/>
</dbReference>
<feature type="region of interest" description="Disordered" evidence="18">
    <location>
        <begin position="116"/>
        <end position="170"/>
    </location>
</feature>
<dbReference type="SUPFAM" id="SSF57716">
    <property type="entry name" value="Glucocorticoid receptor-like (DNA-binding domain)"/>
    <property type="match status" value="1"/>
</dbReference>
<dbReference type="Pfam" id="PF00412">
    <property type="entry name" value="LIM"/>
    <property type="match status" value="1"/>
</dbReference>
<feature type="region of interest" description="Disordered" evidence="18">
    <location>
        <begin position="246"/>
        <end position="489"/>
    </location>
</feature>
<evidence type="ECO:0000256" key="13">
    <source>
        <dbReference type="ARBA" id="ARBA00023136"/>
    </source>
</evidence>
<dbReference type="PROSITE" id="PS50023">
    <property type="entry name" value="LIM_DOMAIN_2"/>
    <property type="match status" value="1"/>
</dbReference>
<keyword evidence="7" id="KW-0597">Phosphoprotein</keyword>
<keyword evidence="10 16" id="KW-0862">Zinc</keyword>
<feature type="compositionally biased region" description="Basic and acidic residues" evidence="18">
    <location>
        <begin position="270"/>
        <end position="283"/>
    </location>
</feature>
<keyword evidence="12 17" id="KW-0175">Coiled coil</keyword>
<name>A0A7K6D3Q2_9PASS</name>
<feature type="domain" description="LIM zinc-binding" evidence="20">
    <location>
        <begin position="181"/>
        <end position="243"/>
    </location>
</feature>
<keyword evidence="14" id="KW-0206">Cytoskeleton</keyword>
<evidence type="ECO:0000313" key="23">
    <source>
        <dbReference type="Proteomes" id="UP000571324"/>
    </source>
</evidence>
<evidence type="ECO:0000256" key="4">
    <source>
        <dbReference type="ARBA" id="ARBA00004316"/>
    </source>
</evidence>
<evidence type="ECO:0000256" key="5">
    <source>
        <dbReference type="ARBA" id="ARBA00022475"/>
    </source>
</evidence>
<feature type="non-terminal residue" evidence="22">
    <location>
        <position position="1"/>
    </location>
</feature>
<evidence type="ECO:0000256" key="15">
    <source>
        <dbReference type="ARBA" id="ARBA00023273"/>
    </source>
</evidence>
<dbReference type="PANTHER" id="PTHR23167:SF87">
    <property type="entry name" value="MICAL-LIKE PROTEIN 2"/>
    <property type="match status" value="1"/>
</dbReference>
<dbReference type="EMBL" id="VZRL01002656">
    <property type="protein sequence ID" value="NWV21393.1"/>
    <property type="molecule type" value="Genomic_DNA"/>
</dbReference>
<evidence type="ECO:0000313" key="22">
    <source>
        <dbReference type="EMBL" id="NWV21393.1"/>
    </source>
</evidence>
<dbReference type="SMART" id="SM01203">
    <property type="entry name" value="DUF3585"/>
    <property type="match status" value="1"/>
</dbReference>
<dbReference type="Pfam" id="PF12130">
    <property type="entry name" value="bMERB_dom"/>
    <property type="match status" value="1"/>
</dbReference>
<dbReference type="InterPro" id="IPR001781">
    <property type="entry name" value="Znf_LIM"/>
</dbReference>
<evidence type="ECO:0000259" key="20">
    <source>
        <dbReference type="PROSITE" id="PS50023"/>
    </source>
</evidence>
<dbReference type="SMART" id="SM00132">
    <property type="entry name" value="LIM"/>
    <property type="match status" value="1"/>
</dbReference>
<comment type="subcellular location">
    <subcellularLocation>
        <location evidence="2">Cell membrane</location>
        <topology evidence="2">Peripheral membrane protein</topology>
    </subcellularLocation>
    <subcellularLocation>
        <location evidence="4">Cell projection</location>
    </subcellularLocation>
    <subcellularLocation>
        <location evidence="3">Cytoplasm</location>
        <location evidence="3">Cytoskeleton</location>
    </subcellularLocation>
    <subcellularLocation>
        <location evidence="1">Recycling endosome</location>
    </subcellularLocation>
</comment>
<evidence type="ECO:0000256" key="12">
    <source>
        <dbReference type="ARBA" id="ARBA00023054"/>
    </source>
</evidence>
<dbReference type="Gene3D" id="2.10.110.10">
    <property type="entry name" value="Cysteine Rich Protein"/>
    <property type="match status" value="1"/>
</dbReference>
<feature type="compositionally biased region" description="Pro residues" evidence="18">
    <location>
        <begin position="138"/>
        <end position="151"/>
    </location>
</feature>
<feature type="region of interest" description="Disordered" evidence="18">
    <location>
        <begin position="813"/>
        <end position="841"/>
    </location>
</feature>
<feature type="region of interest" description="Disordered" evidence="18">
    <location>
        <begin position="522"/>
        <end position="576"/>
    </location>
</feature>
<keyword evidence="5" id="KW-1003">Cell membrane</keyword>
<feature type="compositionally biased region" description="Polar residues" evidence="18">
    <location>
        <begin position="360"/>
        <end position="376"/>
    </location>
</feature>
<evidence type="ECO:0000256" key="17">
    <source>
        <dbReference type="SAM" id="Coils"/>
    </source>
</evidence>
<evidence type="ECO:0000256" key="10">
    <source>
        <dbReference type="ARBA" id="ARBA00022833"/>
    </source>
</evidence>
<dbReference type="InterPro" id="IPR050540">
    <property type="entry name" value="F-actin_Monoox_Mical"/>
</dbReference>
<protein>
    <submittedName>
        <fullName evidence="22">MILK2 protein</fullName>
    </submittedName>
</protein>
<dbReference type="InterPro" id="IPR001715">
    <property type="entry name" value="CH_dom"/>
</dbReference>
<evidence type="ECO:0000256" key="3">
    <source>
        <dbReference type="ARBA" id="ARBA00004245"/>
    </source>
</evidence>
<feature type="region of interest" description="Disordered" evidence="18">
    <location>
        <begin position="633"/>
        <end position="655"/>
    </location>
</feature>
<keyword evidence="9" id="KW-0967">Endosome</keyword>
<keyword evidence="13" id="KW-0472">Membrane</keyword>
<evidence type="ECO:0000256" key="1">
    <source>
        <dbReference type="ARBA" id="ARBA00004172"/>
    </source>
</evidence>
<comment type="caution">
    <text evidence="22">The sequence shown here is derived from an EMBL/GenBank/DDBJ whole genome shotgun (WGS) entry which is preliminary data.</text>
</comment>
<dbReference type="Pfam" id="PF00307">
    <property type="entry name" value="CH"/>
    <property type="match status" value="1"/>
</dbReference>
<evidence type="ECO:0000256" key="18">
    <source>
        <dbReference type="SAM" id="MobiDB-lite"/>
    </source>
</evidence>
<feature type="non-terminal residue" evidence="22">
    <location>
        <position position="841"/>
    </location>
</feature>
<feature type="domain" description="BMERB" evidence="21">
    <location>
        <begin position="656"/>
        <end position="808"/>
    </location>
</feature>
<evidence type="ECO:0000256" key="14">
    <source>
        <dbReference type="ARBA" id="ARBA00023212"/>
    </source>
</evidence>
<dbReference type="AlphaFoldDB" id="A0A7K6D3Q2"/>
<dbReference type="CDD" id="cd09444">
    <property type="entry name" value="LIM_Mical_like_1"/>
    <property type="match status" value="1"/>
</dbReference>
<evidence type="ECO:0000256" key="6">
    <source>
        <dbReference type="ARBA" id="ARBA00022490"/>
    </source>
</evidence>
<feature type="compositionally biased region" description="Polar residues" evidence="18">
    <location>
        <begin position="445"/>
        <end position="454"/>
    </location>
</feature>
<keyword evidence="11 16" id="KW-0440">LIM domain</keyword>
<evidence type="ECO:0000259" key="19">
    <source>
        <dbReference type="PROSITE" id="PS50021"/>
    </source>
</evidence>
<gene>
    <name evidence="22" type="primary">Micall2</name>
    <name evidence="22" type="ORF">ORISOL_R11336</name>
</gene>
<keyword evidence="23" id="KW-1185">Reference proteome</keyword>
<dbReference type="Gene3D" id="1.10.418.10">
    <property type="entry name" value="Calponin-like domain"/>
    <property type="match status" value="1"/>
</dbReference>
<reference evidence="22 23" key="1">
    <citation type="submission" date="2019-09" db="EMBL/GenBank/DDBJ databases">
        <title>Bird 10,000 Genomes (B10K) Project - Family phase.</title>
        <authorList>
            <person name="Zhang G."/>
        </authorList>
    </citation>
    <scope>NUCLEOTIDE SEQUENCE [LARGE SCALE GENOMIC DNA]</scope>
    <source>
        <strain evidence="22">B10K-DU-029-52</strain>
    </source>
</reference>
<organism evidence="22 23">
    <name type="scientific">Origma solitaria</name>
    <dbReference type="NCBI Taxonomy" id="720586"/>
    <lineage>
        <taxon>Eukaryota</taxon>
        <taxon>Metazoa</taxon>
        <taxon>Chordata</taxon>
        <taxon>Craniata</taxon>
        <taxon>Vertebrata</taxon>
        <taxon>Euteleostomi</taxon>
        <taxon>Archelosauria</taxon>
        <taxon>Archosauria</taxon>
        <taxon>Dinosauria</taxon>
        <taxon>Saurischia</taxon>
        <taxon>Theropoda</taxon>
        <taxon>Coelurosauria</taxon>
        <taxon>Aves</taxon>
        <taxon>Neognathae</taxon>
        <taxon>Neoaves</taxon>
        <taxon>Telluraves</taxon>
        <taxon>Australaves</taxon>
        <taxon>Passeriformes</taxon>
        <taxon>Meliphagoidea</taxon>
        <taxon>Acanthizidae</taxon>
        <taxon>Origma</taxon>
    </lineage>
</organism>
<feature type="compositionally biased region" description="Low complexity" evidence="18">
    <location>
        <begin position="420"/>
        <end position="444"/>
    </location>
</feature>
<feature type="compositionally biased region" description="Basic and acidic residues" evidence="18">
    <location>
        <begin position="542"/>
        <end position="553"/>
    </location>
</feature>
<evidence type="ECO:0000259" key="21">
    <source>
        <dbReference type="PROSITE" id="PS51848"/>
    </source>
</evidence>
<dbReference type="GO" id="GO:0055037">
    <property type="term" value="C:recycling endosome"/>
    <property type="evidence" value="ECO:0007669"/>
    <property type="project" value="UniProtKB-SubCell"/>
</dbReference>